<dbReference type="SUPFAM" id="SSF53335">
    <property type="entry name" value="S-adenosyl-L-methionine-dependent methyltransferases"/>
    <property type="match status" value="1"/>
</dbReference>
<comment type="caution">
    <text evidence="1">The sequence shown here is derived from an EMBL/GenBank/DDBJ whole genome shotgun (WGS) entry which is preliminary data.</text>
</comment>
<evidence type="ECO:0000313" key="1">
    <source>
        <dbReference type="EMBL" id="MBD2181034.1"/>
    </source>
</evidence>
<reference evidence="1" key="2">
    <citation type="submission" date="2020-08" db="EMBL/GenBank/DDBJ databases">
        <authorList>
            <person name="Chen M."/>
            <person name="Teng W."/>
            <person name="Zhao L."/>
            <person name="Hu C."/>
            <person name="Zhou Y."/>
            <person name="Han B."/>
            <person name="Song L."/>
            <person name="Shu W."/>
        </authorList>
    </citation>
    <scope>NUCLEOTIDE SEQUENCE</scope>
    <source>
        <strain evidence="1">FACHB-1375</strain>
    </source>
</reference>
<dbReference type="Gene3D" id="3.40.50.150">
    <property type="entry name" value="Vaccinia Virus protein VP39"/>
    <property type="match status" value="1"/>
</dbReference>
<dbReference type="InterPro" id="IPR029063">
    <property type="entry name" value="SAM-dependent_MTases_sf"/>
</dbReference>
<name>A0A926VEJ5_9CYAN</name>
<dbReference type="AlphaFoldDB" id="A0A926VEJ5"/>
<gene>
    <name evidence="1" type="ORF">H6G03_07960</name>
</gene>
<evidence type="ECO:0000313" key="2">
    <source>
        <dbReference type="Proteomes" id="UP000641646"/>
    </source>
</evidence>
<reference evidence="1" key="1">
    <citation type="journal article" date="2015" name="ISME J.">
        <title>Draft Genome Sequence of Streptomyces incarnatus NRRL8089, which Produces the Nucleoside Antibiotic Sinefungin.</title>
        <authorList>
            <person name="Oshima K."/>
            <person name="Hattori M."/>
            <person name="Shimizu H."/>
            <person name="Fukuda K."/>
            <person name="Nemoto M."/>
            <person name="Inagaki K."/>
            <person name="Tamura T."/>
        </authorList>
    </citation>
    <scope>NUCLEOTIDE SEQUENCE</scope>
    <source>
        <strain evidence="1">FACHB-1375</strain>
    </source>
</reference>
<proteinExistence type="predicted"/>
<dbReference type="EMBL" id="JACJPW010000015">
    <property type="protein sequence ID" value="MBD2181034.1"/>
    <property type="molecule type" value="Genomic_DNA"/>
</dbReference>
<dbReference type="Proteomes" id="UP000641646">
    <property type="component" value="Unassembled WGS sequence"/>
</dbReference>
<protein>
    <submittedName>
        <fullName evidence="1">Uncharacterized protein</fullName>
    </submittedName>
</protein>
<accession>A0A926VEJ5</accession>
<dbReference type="RefSeq" id="WP_190463798.1">
    <property type="nucleotide sequence ID" value="NZ_JACJPW010000015.1"/>
</dbReference>
<keyword evidence="2" id="KW-1185">Reference proteome</keyword>
<sequence length="223" mass="26167">MQQYLEVEALLTAPHSNYFYPIPNWVAEIMVKKANIQPNMSVLEPSAGTGILCEYIRKFSSNLHCVEQFYLNQLILTLKGYLVVWDDFLTYYPRKLYSRIIANPPFPAQELHITHAYYHCLAPNGRLVFLMSNAAFESKQGYYQKFRKWFELVGGISIQMPEELYVTASKPSDVKCYLAIIDKLPPHPFHEIYRITEARPHRGYLHDSNYFTRRRRVCYLIGN</sequence>
<organism evidence="1 2">
    <name type="scientific">Aerosakkonema funiforme FACHB-1375</name>
    <dbReference type="NCBI Taxonomy" id="2949571"/>
    <lineage>
        <taxon>Bacteria</taxon>
        <taxon>Bacillati</taxon>
        <taxon>Cyanobacteriota</taxon>
        <taxon>Cyanophyceae</taxon>
        <taxon>Oscillatoriophycideae</taxon>
        <taxon>Aerosakkonematales</taxon>
        <taxon>Aerosakkonemataceae</taxon>
        <taxon>Aerosakkonema</taxon>
    </lineage>
</organism>